<protein>
    <recommendedName>
        <fullName evidence="4">Transporter</fullName>
    </recommendedName>
</protein>
<feature type="signal peptide" evidence="1">
    <location>
        <begin position="1"/>
        <end position="17"/>
    </location>
</feature>
<proteinExistence type="predicted"/>
<evidence type="ECO:0000313" key="2">
    <source>
        <dbReference type="EMBL" id="OGB89747.1"/>
    </source>
</evidence>
<dbReference type="Proteomes" id="UP000178724">
    <property type="component" value="Unassembled WGS sequence"/>
</dbReference>
<dbReference type="AlphaFoldDB" id="A0A1F4Q1J5"/>
<accession>A0A1F4Q1J5</accession>
<keyword evidence="1" id="KW-0732">Signal</keyword>
<name>A0A1F4Q1J5_UNCSA</name>
<evidence type="ECO:0000256" key="1">
    <source>
        <dbReference type="SAM" id="SignalP"/>
    </source>
</evidence>
<feature type="chain" id="PRO_5009513477" description="Transporter" evidence="1">
    <location>
        <begin position="18"/>
        <end position="226"/>
    </location>
</feature>
<reference evidence="2 3" key="1">
    <citation type="journal article" date="2016" name="Nat. Commun.">
        <title>Thousands of microbial genomes shed light on interconnected biogeochemical processes in an aquifer system.</title>
        <authorList>
            <person name="Anantharaman K."/>
            <person name="Brown C.T."/>
            <person name="Hug L.A."/>
            <person name="Sharon I."/>
            <person name="Castelle C.J."/>
            <person name="Probst A.J."/>
            <person name="Thomas B.C."/>
            <person name="Singh A."/>
            <person name="Wilkins M.J."/>
            <person name="Karaoz U."/>
            <person name="Brodie E.L."/>
            <person name="Williams K.H."/>
            <person name="Hubbard S.S."/>
            <person name="Banfield J.F."/>
        </authorList>
    </citation>
    <scope>NUCLEOTIDE SEQUENCE [LARGE SCALE GENOMIC DNA]</scope>
</reference>
<gene>
    <name evidence="2" type="ORF">A2625_06510</name>
</gene>
<comment type="caution">
    <text evidence="2">The sequence shown here is derived from an EMBL/GenBank/DDBJ whole genome shotgun (WGS) entry which is preliminary data.</text>
</comment>
<evidence type="ECO:0008006" key="4">
    <source>
        <dbReference type="Google" id="ProtNLM"/>
    </source>
</evidence>
<evidence type="ECO:0000313" key="3">
    <source>
        <dbReference type="Proteomes" id="UP000178724"/>
    </source>
</evidence>
<sequence length="226" mass="23754">MRKFVGLLVGLSVYLMAAGEVIATPSTNIWNPSTDIQAVGVYHLGIDDYFTVDDKTSGGYQFPTDLGLTYGLVPGLEVGIDAFLPQGVIASPLVFNAKFGLPENGSLPALAIGGFGFGLTKGVTDQNAIYGLASKAFPFGRLTGGYFTGNAATIGADNKGFILAWDKALTDKLWASVDYASGNSALGAIFYGFSWLFAPNTSIIFAYGTYNSGAKPTITTQLDINI</sequence>
<dbReference type="EMBL" id="METM01000021">
    <property type="protein sequence ID" value="OGB89747.1"/>
    <property type="molecule type" value="Genomic_DNA"/>
</dbReference>
<organism evidence="2 3">
    <name type="scientific">candidate division WOR-1 bacterium RIFCSPHIGHO2_01_FULL_53_15</name>
    <dbReference type="NCBI Taxonomy" id="1802564"/>
    <lineage>
        <taxon>Bacteria</taxon>
        <taxon>Bacillati</taxon>
        <taxon>Saganbacteria</taxon>
    </lineage>
</organism>